<dbReference type="InterPro" id="IPR027417">
    <property type="entry name" value="P-loop_NTPase"/>
</dbReference>
<reference evidence="4 5" key="2">
    <citation type="submission" date="2018-11" db="EMBL/GenBank/DDBJ databases">
        <authorList>
            <consortium name="Pathogen Informatics"/>
        </authorList>
    </citation>
    <scope>NUCLEOTIDE SEQUENCE [LARGE SCALE GENOMIC DNA]</scope>
</reference>
<dbReference type="GO" id="GO:0005524">
    <property type="term" value="F:ATP binding"/>
    <property type="evidence" value="ECO:0007669"/>
    <property type="project" value="InterPro"/>
</dbReference>
<accession>A0A183E6P2</accession>
<dbReference type="PANTHER" id="PTHR47958">
    <property type="entry name" value="ATP-DEPENDENT RNA HELICASE DBP3"/>
    <property type="match status" value="1"/>
</dbReference>
<evidence type="ECO:0000256" key="2">
    <source>
        <dbReference type="ARBA" id="ARBA00022806"/>
    </source>
</evidence>
<keyword evidence="2" id="KW-0067">ATP-binding</keyword>
<evidence type="ECO:0000313" key="4">
    <source>
        <dbReference type="EMBL" id="VDN28255.1"/>
    </source>
</evidence>
<evidence type="ECO:0000313" key="5">
    <source>
        <dbReference type="Proteomes" id="UP000271098"/>
    </source>
</evidence>
<feature type="domain" description="Helicase ATP-binding" evidence="3">
    <location>
        <begin position="58"/>
        <end position="206"/>
    </location>
</feature>
<dbReference type="Pfam" id="PF00270">
    <property type="entry name" value="DEAD"/>
    <property type="match status" value="1"/>
</dbReference>
<dbReference type="SMART" id="SM00487">
    <property type="entry name" value="DEXDc"/>
    <property type="match status" value="1"/>
</dbReference>
<dbReference type="InterPro" id="IPR014001">
    <property type="entry name" value="Helicase_ATP-bd"/>
</dbReference>
<dbReference type="EMBL" id="UYRT01084028">
    <property type="protein sequence ID" value="VDN28255.1"/>
    <property type="molecule type" value="Genomic_DNA"/>
</dbReference>
<keyword evidence="2" id="KW-0547">Nucleotide-binding</keyword>
<dbReference type="InterPro" id="IPR011545">
    <property type="entry name" value="DEAD/DEAH_box_helicase_dom"/>
</dbReference>
<reference evidence="6" key="1">
    <citation type="submission" date="2016-06" db="UniProtKB">
        <authorList>
            <consortium name="WormBaseParasite"/>
        </authorList>
    </citation>
    <scope>IDENTIFICATION</scope>
</reference>
<dbReference type="PROSITE" id="PS00039">
    <property type="entry name" value="DEAD_ATP_HELICASE"/>
    <property type="match status" value="1"/>
</dbReference>
<dbReference type="AlphaFoldDB" id="A0A183E6P2"/>
<name>A0A183E6P2_9BILA</name>
<dbReference type="Proteomes" id="UP000271098">
    <property type="component" value="Unassembled WGS sequence"/>
</dbReference>
<dbReference type="InterPro" id="IPR000629">
    <property type="entry name" value="RNA-helicase_DEAD-box_CS"/>
</dbReference>
<evidence type="ECO:0000256" key="1">
    <source>
        <dbReference type="ARBA" id="ARBA00022801"/>
    </source>
</evidence>
<protein>
    <submittedName>
        <fullName evidence="6">Helicase ATP-binding domain-containing protein</fullName>
    </submittedName>
</protein>
<keyword evidence="2" id="KW-0347">Helicase</keyword>
<dbReference type="OrthoDB" id="196131at2759"/>
<dbReference type="SUPFAM" id="SSF52540">
    <property type="entry name" value="P-loop containing nucleoside triphosphate hydrolases"/>
    <property type="match status" value="1"/>
</dbReference>
<dbReference type="GO" id="GO:0003676">
    <property type="term" value="F:nucleic acid binding"/>
    <property type="evidence" value="ECO:0007669"/>
    <property type="project" value="InterPro"/>
</dbReference>
<gene>
    <name evidence="4" type="ORF">GPUH_LOCUS16633</name>
</gene>
<keyword evidence="1" id="KW-0378">Hydrolase</keyword>
<dbReference type="PROSITE" id="PS51192">
    <property type="entry name" value="HELICASE_ATP_BIND_1"/>
    <property type="match status" value="1"/>
</dbReference>
<evidence type="ECO:0000313" key="6">
    <source>
        <dbReference type="WBParaSite" id="GPUH_0001665501-mRNA-1"/>
    </source>
</evidence>
<dbReference type="GO" id="GO:0016787">
    <property type="term" value="F:hydrolase activity"/>
    <property type="evidence" value="ECO:0007669"/>
    <property type="project" value="UniProtKB-KW"/>
</dbReference>
<organism evidence="6">
    <name type="scientific">Gongylonema pulchrum</name>
    <dbReference type="NCBI Taxonomy" id="637853"/>
    <lineage>
        <taxon>Eukaryota</taxon>
        <taxon>Metazoa</taxon>
        <taxon>Ecdysozoa</taxon>
        <taxon>Nematoda</taxon>
        <taxon>Chromadorea</taxon>
        <taxon>Rhabditida</taxon>
        <taxon>Spirurina</taxon>
        <taxon>Spiruromorpha</taxon>
        <taxon>Spiruroidea</taxon>
        <taxon>Gongylonematidae</taxon>
        <taxon>Gongylonema</taxon>
    </lineage>
</organism>
<dbReference type="Gene3D" id="3.40.50.300">
    <property type="entry name" value="P-loop containing nucleotide triphosphate hydrolases"/>
    <property type="match status" value="1"/>
</dbReference>
<sequence>MASAYEVDTWLAMNQVTVEGDDLPRPVFEFAEASFPPYVTDMLLANFKKPTVIQSISWPIALSGRDMVSIAKTGSGKTLAFILPAIVHTAGQSPRGHQKSPSVLVLLPTRELAQQVDEVAKLYCKVMNLSVTCLFGGAPKSEQARDLERGVDVIIATPGRLMDFLEAGKTDLRRCTFLVLDEADRMLDMGFEPQIRKVVSQIRVLT</sequence>
<dbReference type="GO" id="GO:0004386">
    <property type="term" value="F:helicase activity"/>
    <property type="evidence" value="ECO:0007669"/>
    <property type="project" value="UniProtKB-KW"/>
</dbReference>
<evidence type="ECO:0000259" key="3">
    <source>
        <dbReference type="PROSITE" id="PS51192"/>
    </source>
</evidence>
<dbReference type="WBParaSite" id="GPUH_0001665501-mRNA-1">
    <property type="protein sequence ID" value="GPUH_0001665501-mRNA-1"/>
    <property type="gene ID" value="GPUH_0001665501"/>
</dbReference>
<keyword evidence="5" id="KW-1185">Reference proteome</keyword>
<proteinExistence type="predicted"/>